<dbReference type="PANTHER" id="PTHR35542">
    <property type="entry name" value="COILED-COIL DOMAIN-CONTAINING PROTEIN 168"/>
    <property type="match status" value="1"/>
</dbReference>
<feature type="compositionally biased region" description="Polar residues" evidence="2">
    <location>
        <begin position="2922"/>
        <end position="2937"/>
    </location>
</feature>
<gene>
    <name evidence="5" type="primary">Ccdc168</name>
</gene>
<feature type="region of interest" description="Disordered" evidence="2">
    <location>
        <begin position="6127"/>
        <end position="6217"/>
    </location>
</feature>
<keyword evidence="1" id="KW-0175">Coiled coil</keyword>
<keyword evidence="4" id="KW-1185">Reference proteome</keyword>
<feature type="region of interest" description="Disordered" evidence="2">
    <location>
        <begin position="5297"/>
        <end position="5316"/>
    </location>
</feature>
<feature type="compositionally biased region" description="Basic and acidic residues" evidence="2">
    <location>
        <begin position="3773"/>
        <end position="3787"/>
    </location>
</feature>
<evidence type="ECO:0000313" key="5">
    <source>
        <dbReference type="RefSeq" id="XP_012878410.1"/>
    </source>
</evidence>
<accession>A0A1S3FPW5</accession>
<feature type="compositionally biased region" description="Polar residues" evidence="2">
    <location>
        <begin position="2760"/>
        <end position="2775"/>
    </location>
</feature>
<feature type="compositionally biased region" description="Polar residues" evidence="2">
    <location>
        <begin position="726"/>
        <end position="736"/>
    </location>
</feature>
<feature type="region of interest" description="Disordered" evidence="2">
    <location>
        <begin position="4488"/>
        <end position="4508"/>
    </location>
</feature>
<feature type="region of interest" description="Disordered" evidence="2">
    <location>
        <begin position="3753"/>
        <end position="3870"/>
    </location>
</feature>
<feature type="compositionally biased region" description="Basic and acidic residues" evidence="2">
    <location>
        <begin position="4489"/>
        <end position="4504"/>
    </location>
</feature>
<feature type="region of interest" description="Disordered" evidence="2">
    <location>
        <begin position="5432"/>
        <end position="5452"/>
    </location>
</feature>
<feature type="compositionally biased region" description="Polar residues" evidence="2">
    <location>
        <begin position="5608"/>
        <end position="5617"/>
    </location>
</feature>
<feature type="domain" description="Coiled-coil" evidence="3">
    <location>
        <begin position="4357"/>
        <end position="4410"/>
    </location>
</feature>
<dbReference type="PANTHER" id="PTHR35542:SF2">
    <property type="entry name" value="LEUCINE-RICH REPEAT TRANSMEMBRANE PROTEIN CCDC168"/>
    <property type="match status" value="1"/>
</dbReference>
<feature type="region of interest" description="Disordered" evidence="2">
    <location>
        <begin position="2514"/>
        <end position="2533"/>
    </location>
</feature>
<feature type="region of interest" description="Disordered" evidence="2">
    <location>
        <begin position="583"/>
        <end position="605"/>
    </location>
</feature>
<feature type="region of interest" description="Disordered" evidence="2">
    <location>
        <begin position="3974"/>
        <end position="4028"/>
    </location>
</feature>
<feature type="compositionally biased region" description="Gly residues" evidence="2">
    <location>
        <begin position="3859"/>
        <end position="3868"/>
    </location>
</feature>
<feature type="compositionally biased region" description="Polar residues" evidence="2">
    <location>
        <begin position="3474"/>
        <end position="3485"/>
    </location>
</feature>
<feature type="compositionally biased region" description="Basic and acidic residues" evidence="2">
    <location>
        <begin position="583"/>
        <end position="593"/>
    </location>
</feature>
<dbReference type="OrthoDB" id="9837682at2759"/>
<feature type="region of interest" description="Disordered" evidence="2">
    <location>
        <begin position="709"/>
        <end position="776"/>
    </location>
</feature>
<evidence type="ECO:0000256" key="2">
    <source>
        <dbReference type="SAM" id="MobiDB-lite"/>
    </source>
</evidence>
<feature type="domain" description="Coiled-coil" evidence="3">
    <location>
        <begin position="4077"/>
        <end position="4198"/>
    </location>
</feature>
<feature type="domain" description="Coiled-coil" evidence="3">
    <location>
        <begin position="3863"/>
        <end position="4009"/>
    </location>
</feature>
<evidence type="ECO:0000256" key="1">
    <source>
        <dbReference type="SAM" id="Coils"/>
    </source>
</evidence>
<feature type="domain" description="Coiled-coil" evidence="3">
    <location>
        <begin position="4255"/>
        <end position="4338"/>
    </location>
</feature>
<evidence type="ECO:0000259" key="3">
    <source>
        <dbReference type="Pfam" id="PF15804"/>
    </source>
</evidence>
<feature type="coiled-coil region" evidence="1">
    <location>
        <begin position="4385"/>
        <end position="4412"/>
    </location>
</feature>
<feature type="compositionally biased region" description="Basic and acidic residues" evidence="2">
    <location>
        <begin position="714"/>
        <end position="725"/>
    </location>
</feature>
<feature type="region of interest" description="Disordered" evidence="2">
    <location>
        <begin position="2330"/>
        <end position="2368"/>
    </location>
</feature>
<feature type="domain" description="Coiled-coil" evidence="3">
    <location>
        <begin position="4689"/>
        <end position="4794"/>
    </location>
</feature>
<feature type="compositionally biased region" description="Polar residues" evidence="2">
    <location>
        <begin position="5746"/>
        <end position="5755"/>
    </location>
</feature>
<evidence type="ECO:0000313" key="4">
    <source>
        <dbReference type="Proteomes" id="UP000081671"/>
    </source>
</evidence>
<feature type="region of interest" description="Disordered" evidence="2">
    <location>
        <begin position="4734"/>
        <end position="4754"/>
    </location>
</feature>
<feature type="compositionally biased region" description="Basic and acidic residues" evidence="2">
    <location>
        <begin position="4935"/>
        <end position="4947"/>
    </location>
</feature>
<protein>
    <submittedName>
        <fullName evidence="5">Coiled-coil domain-containing protein 168</fullName>
    </submittedName>
</protein>
<feature type="region of interest" description="Disordered" evidence="2">
    <location>
        <begin position="4159"/>
        <end position="4189"/>
    </location>
</feature>
<dbReference type="GeneID" id="105990511"/>
<dbReference type="Pfam" id="PF15804">
    <property type="entry name" value="CCDC168_N"/>
    <property type="match status" value="10"/>
</dbReference>
<feature type="region of interest" description="Disordered" evidence="2">
    <location>
        <begin position="4101"/>
        <end position="4120"/>
    </location>
</feature>
<feature type="region of interest" description="Disordered" evidence="2">
    <location>
        <begin position="4910"/>
        <end position="4947"/>
    </location>
</feature>
<feature type="compositionally biased region" description="Basic and acidic residues" evidence="2">
    <location>
        <begin position="3753"/>
        <end position="3764"/>
    </location>
</feature>
<feature type="compositionally biased region" description="Basic and acidic residues" evidence="2">
    <location>
        <begin position="737"/>
        <end position="773"/>
    </location>
</feature>
<feature type="compositionally biased region" description="Basic and acidic residues" evidence="2">
    <location>
        <begin position="2359"/>
        <end position="2368"/>
    </location>
</feature>
<feature type="compositionally biased region" description="Basic and acidic residues" evidence="2">
    <location>
        <begin position="4162"/>
        <end position="4182"/>
    </location>
</feature>
<feature type="region of interest" description="Disordered" evidence="2">
    <location>
        <begin position="2922"/>
        <end position="2956"/>
    </location>
</feature>
<dbReference type="InterPro" id="IPR053366">
    <property type="entry name" value="LRR_transmembrane"/>
</dbReference>
<feature type="region of interest" description="Disordered" evidence="2">
    <location>
        <begin position="2746"/>
        <end position="2777"/>
    </location>
</feature>
<feature type="region of interest" description="Disordered" evidence="2">
    <location>
        <begin position="5733"/>
        <end position="5761"/>
    </location>
</feature>
<feature type="domain" description="Coiled-coil" evidence="3">
    <location>
        <begin position="3386"/>
        <end position="3532"/>
    </location>
</feature>
<organism evidence="4 5">
    <name type="scientific">Dipodomys ordii</name>
    <name type="common">Ord's kangaroo rat</name>
    <dbReference type="NCBI Taxonomy" id="10020"/>
    <lineage>
        <taxon>Eukaryota</taxon>
        <taxon>Metazoa</taxon>
        <taxon>Chordata</taxon>
        <taxon>Craniata</taxon>
        <taxon>Vertebrata</taxon>
        <taxon>Euteleostomi</taxon>
        <taxon>Mammalia</taxon>
        <taxon>Eutheria</taxon>
        <taxon>Euarchontoglires</taxon>
        <taxon>Glires</taxon>
        <taxon>Rodentia</taxon>
        <taxon>Castorimorpha</taxon>
        <taxon>Heteromyidae</taxon>
        <taxon>Dipodomyinae</taxon>
        <taxon>Dipodomys</taxon>
    </lineage>
</organism>
<reference evidence="5" key="1">
    <citation type="submission" date="2025-08" db="UniProtKB">
        <authorList>
            <consortium name="RefSeq"/>
        </authorList>
    </citation>
    <scope>IDENTIFICATION</scope>
    <source>
        <tissue evidence="5">Kidney</tissue>
    </source>
</reference>
<dbReference type="KEGG" id="dord:105990511"/>
<feature type="compositionally biased region" description="Basic and acidic residues" evidence="2">
    <location>
        <begin position="6162"/>
        <end position="6182"/>
    </location>
</feature>
<feature type="region of interest" description="Disordered" evidence="2">
    <location>
        <begin position="3468"/>
        <end position="3491"/>
    </location>
</feature>
<feature type="domain" description="Coiled-coil" evidence="3">
    <location>
        <begin position="4412"/>
        <end position="4513"/>
    </location>
</feature>
<dbReference type="InterPro" id="IPR031624">
    <property type="entry name" value="CCDC168_N"/>
</dbReference>
<sequence>MDLATKDYTVKVTKTNDIFSESTTSTLTSEENESHFEDHILSSDEKLCSGTSERDYQVNCFCKSRMPFPGGASSSLSLFNSEVKEKFQNHREYSENEYEQNHFSSKALFSIMKTNKNKKPEFSSDLSLSKTSKSSIENEDLNVAPFPPAHLVLSRHQVRLLEENVRHRISLKPKFILQTKHHYVYPRSQENFEHSLELESRNSFPEQSAIQNQGFYDARFASQAQQFIYNQESVNDRPNNPVNYFYQPQDLPVKPFSNSTQGSFQTQDMNRSQHSIKVPCIIEIRDLLKGGEANEYFGDAQNSACFKDSNKIKCPIKEQNTGFQNAEFSALSPKSVAKDMPQLKKKMPKGQGKLASSELSQYSVYSAMPCMPTVKEQKNRKKSSYNKCKLSVKVPSLKAKKTPTSWVSQIIMCHTSKNKNELGWKHNIEKEELHLMSVSKLIIPYIEKHSRKNLVKVLPDVIKCDYFVKKQNKSPDVEKTSYTGMSDIIENLKQYGRENTALQNTSSKVLPQFGHSFMINADKLKAPYFLLAEVNRKSKKLPEVPIEQAFHLDILKHEIPSEEAMSESRQKFTSSLEIKMKEDVQSAENREELPASTPNLQGDFPKETAQKQEDLLKIVLEFSDVNLLISLRPPNRKSSEELQGIKVQANTECVNPKKSIPLSPNITTQNGNLIEHEELEFNTRSSIKNMHHTNSTSDAFHDTTYATISQTPDTEMHSRSSDRRGTSTVRLSNSVLKQDELEHEKETEKEKCIDESPIVKEPQDCDREEDKQRAVSPLSQDLRFSIDKKKNSKCVRFNMEPISLGSKSIQDKEQQVYPQIPSTQTASRAVPSPITDQLQVEKMKQNPSKPTSRENAIDPVCPLMPENLPTGKYSIETRENWVPSGENLRKKLDSRMAQEKEDLERDLSSVAIESFETRKKWLRTKNSLIRQVIRKVKKPAISQMLYLNRRDTFSHRRKLRNNAEIIIKQMLQDKSLSDALLNAYPHVSILPDTGMHTRLNAENYCYIELTQGKPQLDSEGKHLHSFCEENTSPNTLEARLQEEVKLVEETQPKLAPHDSGIFRYDLATKMKDIYQGKEATDEMCSLTDTNTISQTETEKGIPRETRFMSTQGKQEGSITSDDVQESNFQDEEEREQEMLLKVIPQSNQHLEFCSGTGRDLNFYEPKSQVSRKILYVLEQPADLVQGEELRKSIQAQNDTIGTVIAKLPPLKSEESLTDAILVGTTTYDALPNENHLAGVLHNWNGEEKVEFRSDLQTTILGSMNLFKSDLPESTRQRKTFTCKALKSKSPTCIIMKVKKPSISKIFNIPQCGYRKYLPPKTLKSQIVEFLTCSRILSDGFYMIVLEAEKQKGLAQELPAVSESLTFSPHISPAPKIERGILALTDKRPKMSSNCVALKAKKAPISQMFNIIGCSTPSYRRPLKCSSKTKIKQGKLVGDLFLNAISSATPQAETMEKDPRSKEELSSVASLKTLLPKAEESEIGLILCDASWDGNLGRKWDSTISEKKSQNQKDLTALKPLSFSSLVSAESKSESYTFERVRKKCRRPRHKMLGAKQQRYPTGGHRKKKQHKIKYQEGENQWYAGVRESLFSAMEYSRSPSSKLMMDKRSFDTTTKRDTLPKKTVSNRTTVEKEKVQEHIAPSCLRSIDFFISVLSNSKSKGNTRQVLKNEIIVTLRCLTGKEKKPSVSQILKTNGHFIIKHKKKFQLNLRSKIKAMGQIKNVTDTFLNTTDFMSDFSDMTRQNQLKPEIAMEQWRHSYPQFSQAASPVEGRAEYSDSTNKGDTCNPLKEVKLHNGESGGEKQKPFIETGPSHTSNLTVNVQLIKESEPDKSEDMILGEPFFSESQICEMNPEINVKLENNKNVQVTVKVGLSKVEKSRVWAKHSEPTNDAASRKYDKKKMDNSDLKEKFPYHLAGIVDSVDKQLSASQEIKNLADNLKIPEMSSAKVIPSQVQQPTLLWSHNTVDHSTVTINKKQNSKARSIKVEKNKAELNANVISTPASMPTLQNMKTEQSFSISDTYERPSKTRNAITKTKVGEKKAYKKQVMFNRTLQNSQPFEFRVVQMRNSEAPLINRVFPKNIPSQKTDINLMGQNTELKVGKQFIPETVLFSEIHPIQNEKQNEFKTNPKNLVPHKKQQEFYIPEAIWSSTCAYITMHPKIIISKDKAKTDDVKNPLPIRQKKRKAKKRPVSQWLGFGTGSNKKGRRVSTQQPKAVLLSKNVANLVLEGHFDSGCLRSQYKTLAEIKMKQDKLKEGESILLHLKMDKLLNERPTSSSGCVNVSRIIEKLEENVGHQDILADILQCCIQPLQTGSRQSKALHHDRLDLQRKVHSEPVSQKDGTSHILGSISSPLLGRTHTGKPKEDVKGKSIHQDAKFLSLQVNEASYSSSIQHMPPNIETLLLHIKKQEKRKKNIRKYKRLETTMGLKITGNPDAEQFISKYKNTGILKQKDKPELDASVGTLWTGQKPCPVDSTCHHDTGRAAVRSGPLYPQKTKMKVRKLPVFQLLYVTGYGTRSNKKEPRGNIKEGKDESQQGKTVTDFLLNDVYNCGQFSCQVTAVTEVKGEKDTPQKAAQVVPQLNLKTSLSEKKRSSTQIIDKSARPGTLKKLEQYDSDQKELQVISLDIFPRCRDYIMISPQIEKPFHVKSKVDLERDVVYSGIFPKKMEINGKIRDTTRIRTNEELTREPCHLENIGEVPKEGEMYISRKNVSNLLGREGLNDTGLFLNSKDQKSLGDLHGTCPDWREHAKPASNPKSVLDSVPCSTRSPLHLKQTPSMTRERRDNISINVHVNPCHEEQSVLTAIPINSKRWKMDFSEKPRVKQVDICNQTKEKILESIFSCVFHQFHTTNPKRQVPAEAMLNSSVLEKASDEASITADLSPCTRGINAHIRGRKEHQESTSEALPTWASSSLIDKYQIASSQLTKSLKPTNSRQYTFNTGKKKQKEKHRNDHLPKPISHSKTDLLQMTHDYSTPQTRIPLRKMDVIDEYTQQRKNRQSQYHLPISYESIKENTSCSENYPCHWPHLMPWLKGVLSEEGPVSSRKKGLDLCFKNQTSIECFVPPMARQMNKQNAMLPLEACGKTIKYWNPLFSKGNQSSDKPQVIETILNSNSPKIRVTKKGDLHKAKEKQIEAYVPSILLHFLSICIHLWHENKRQNGGLKEGVMKGIQWPESRALKSVFSDTFGATDCDIPSDGLEMQWNVKDKTITIKERHGDQDWIVTKIGEPIPSLPDFKSDKESTDVIISNRIKRKKQEENGAKAVEMKGIRDSGIISMTEKSSLSHVIGGNELPSLFNIVKQEKKVQLGEGKLDVKLANTCTFLPSPCHANLNSTIKERQNKSKIVRHDLPPLMSQTSSKVREVSFSESANQNNLKNVIEVKCLPQRKKKCKENTVNVKDIMDLVCKTLTRKESPFKHLLHGKEPRLNYKKQRKIVQENKNSPSTVQNKLQDCVPSSPRLEWDTKINENYKQGITRFHPPSSTLQRLSGTIRTPKEPTDTILSSMKRAKCLPQKDRVKIAPKEIIQSERITVEKKQSSVVYKLQLNTEKEERRMQDDEQGESLSKFSISLPLYSEVNTKVKGEEAMQMKAKSCLLQPKLQGSSARDEITCALSASSPITNSVIDAMEKIIYKEREDVKVDEVVPLKKMESSRLQEIQQDKKDQEKQQQNVVLTNSHDWIPSSHLKLILKIEKTNHGTEAMKYSLPELTCKLLSDEVRKASKKSTKGKITSTKNIKEYILQKEEDKIKILAKRGIVYPKDKDLKGNKEQGKMDPQGKTQAKTDGEGSKEKKRDGEDQEEMEGEGREQGKVDLQGQEQEKINGEGKEQEEWNQEDKDQGKVNPESKKGQKQTDPEGKPQGKADAEGQGSGKRGPGGENTEVIMHAHFHLAPSQMDCELDTSMKGGEDVQGILGCAVSRLYHQKLCGAGKVAPAMSIGYGKSNDTSTTQEHQPQKGKMVCIKHGRHSAGTISKANQFPLPHVPLIARHGGRPPSKKTNVNENLGRVPKRKGKRGEVLTLPSIPCSKPDKGNKAREDKPELTKSILPCTRNIESLSLEKLKYIVSPLIDTLGNSKRTENPIEKIQGEMDPGIIKSCLSHLALPKLLPARQTASTKTIARQKRNKKASLPLEEDRVQTLARNDLIHPDGTLSQKNTSTSPFMSLISQYSILSQRKEPPRSGKEREGQMQEEARASNVGLKKTDSSLSCPLQVKLPGSSCEEVSYADVNQSISSQSLRVKVNPQRLCEEAKDRLETEGTKCGIVCQRTTLRVKIPPSAHIFHRKIVPLSIKEQRKEVQEANSKPRMVLKKSPSLPPLSYFKWDTNVNERECLRERTQFSFPSLTIQDAESMDTLDGNRKELLQPVTQEEEKEMLQIDVKDLLDPTIRKLLYSHMLRTEELQRKIKEQKRKMQEHKNALISILEDRMKKSSFTQFQSKKSSDRVRIACPETINDGDLANDLQEKNREKVVRTNSVAVTTDMYLKTKKSPILKACNFSSLQGKTKEQERKTQEGKREPNLTPTKISTAGCYLPLLSMCAGAGMEEKRRLMSTSSSLPTAKDLKATGHDDNMYLKTVTGDVLINLQCRKQHMLQNKEEDEGQIGDIPVFPKYQEMKGKKCKDEPCMGLTKPATSLLCLPQLQLQKNIELGDGMLRLTRSLLRILETGEATLWETTGGDSMKEVANQHMFQKGKTDRKETIKKRCPDIIMKGKKSLPSYKLHRTELHIDIKGHKGNEQEEQDEPQALILRKNHPSKSSLPNLKRDESLQVDEEKIGSKTSLLPLIVKAFSNVEKIADTEPVYGDARKGKPYRTPKEGGFEMTTTDMTIRVHCKGPASSPIPHILNTKGFALNMKVREKKVHDHKGEPHVILSKTFLYTPSACLCTLESGDKIDKDVSGISGACFPQLHLQESSDIMETANRELIDGNNKNVKKSAQKEREKQCSSDFMDDAQQRSEPSKVRSEKDEKMYFTGFGTIRHRKLLELHLMAQQENEPEKYKKEHGAAFNSYPATANLKRQIDVSNHSSQKRSGKVPIALPRQTAKRMCVTFGTPVSLKGFSVAERETHQQETVSKVSPESVDSLKLYNPKKDGQGSDKIIKMLSPQKLGSLEKMNTTKLITPQKLEKQDTIMEKQIMLHSKSGHKTRSNSTLSVKFPSRDRKPETTLEIDVDRKTTLYTSLPILPGVHMQITEFNALRRKEDLTLLGPEQGACVLEFLQKSLKPLWTCLFQSEHLEEIKKETNKITSVNLEQQKQIETQVITHTENNCPGQQTQEKEQELSGIKQNLQLQESLQRNVVDSFCASIPLSLKRQKIRPTSLKTEPRPSKKTASFGFTRQSTPINKIEYTFKRTQNTILWNKNSPRIVIRNLSISMRPPHTKELETNLGSEQRPCLSKFKEKSANTSKIKRETFTVVKEKLNTTNTIPQYSQPYVVNEPQTQPLPQVKAEANLKNERSQNKLTPSTGEKIAPGQGDRIIKKLNLHIIEQEDKIPKCILLHTECPFTFEDQKTIAEAHLKRTRRMTIREEPQCGTQLLKTREYTLLPQERDPGGPSCGSTRDIQRQEAIPGTVPRIQNDEVKTLADGAGAERSFPICEAIKTLCDSHVRTRIQDKVSSDRLGKFQDYEPADTTSLPSPESSPAWPTIPDSKPKAILQYFTPEEKNKLANYLDSKVMEIKCNLMPERAKASFQKFSFYSKGDILEENSWKLDLRQKNLSFRSPERVEAVELNLEENYPKDYPLHSCVETPIARAKCDDRQPIPMPRTIPQPDSGTSSKVSAPDHPATHVLQSYSAKQRDKLLMHLSMKTLEIQMKALSRIVRESCAMANAQDRKNPSPSSCLHSAVKAPKRKNRILLLFEEKSLHQIDLDLQYKYLRFHLGLSVESTFRKPNALPHRPLNMPTISPGKQVDESRERGALSSDPPRLEPRIPLDKTSFQENPLLFTKALEPVKACALPTQLREVLQKDTRAPSLLRPCVTPEKEKRYSVRFQEPNTQKPLHVRTQANASGLEDSHSAQISNDFSHQISTESSATLGKCPTSEGSEDEECTILAGILPKASQNIIFELQKDVPLGDLCKRKEVAYLKPLYSQVSGDRHKTASRKHTLIMSPSPVGSHKSGKYRASSKHLYPDSLCRNSPNAVEVHSVPSVSCNEEKPPWTALSTANPSSTSSLESNIPLHPGKKHHMHPESKGRKKTTFDVFRKHSEPHQPPSIEKHIRRKEVHDYESERLTSSQSKDGPATKLHHRGINFSSEKLQQPFFYACMPADTLEVVPQTVRWTIPSRTLRKRNFKVPLVAKITNSWKMWGSPR</sequence>
<dbReference type="Proteomes" id="UP000081671">
    <property type="component" value="Unplaced"/>
</dbReference>
<feature type="compositionally biased region" description="Basic and acidic residues" evidence="2">
    <location>
        <begin position="2516"/>
        <end position="2532"/>
    </location>
</feature>
<dbReference type="CTD" id="643677"/>
<proteinExistence type="predicted"/>
<feature type="compositionally biased region" description="Basic and acidic residues" evidence="2">
    <location>
        <begin position="4017"/>
        <end position="4028"/>
    </location>
</feature>
<dbReference type="RefSeq" id="XP_012878410.1">
    <property type="nucleotide sequence ID" value="XM_013022956.1"/>
</dbReference>
<dbReference type="InParanoid" id="A0A1S3FPW5"/>
<feature type="domain" description="Coiled-coil" evidence="3">
    <location>
        <begin position="3650"/>
        <end position="3757"/>
    </location>
</feature>
<feature type="region of interest" description="Disordered" evidence="2">
    <location>
        <begin position="5121"/>
        <end position="5140"/>
    </location>
</feature>
<name>A0A1S3FPW5_DIPOR</name>
<feature type="domain" description="Coiled-coil" evidence="3">
    <location>
        <begin position="4822"/>
        <end position="4928"/>
    </location>
</feature>
<feature type="region of interest" description="Disordered" evidence="2">
    <location>
        <begin position="1880"/>
        <end position="1899"/>
    </location>
</feature>
<feature type="domain" description="Coiled-coil" evidence="3">
    <location>
        <begin position="3176"/>
        <end position="3228"/>
    </location>
</feature>
<feature type="region of interest" description="Disordered" evidence="2">
    <location>
        <begin position="5599"/>
        <end position="5625"/>
    </location>
</feature>
<feature type="compositionally biased region" description="Basic and acidic residues" evidence="2">
    <location>
        <begin position="3809"/>
        <end position="3856"/>
    </location>
</feature>
<feature type="region of interest" description="Disordered" evidence="2">
    <location>
        <begin position="5867"/>
        <end position="5908"/>
    </location>
</feature>
<feature type="compositionally biased region" description="Polar residues" evidence="2">
    <location>
        <begin position="6135"/>
        <end position="6149"/>
    </location>
</feature>